<dbReference type="InterPro" id="IPR029016">
    <property type="entry name" value="GAF-like_dom_sf"/>
</dbReference>
<dbReference type="EMBL" id="LGCN01000220">
    <property type="protein sequence ID" value="KOT33976.1"/>
    <property type="molecule type" value="Genomic_DNA"/>
</dbReference>
<comment type="caution">
    <text evidence="1">The sequence shown here is derived from an EMBL/GenBank/DDBJ whole genome shotgun (WGS) entry which is preliminary data.</text>
</comment>
<dbReference type="SUPFAM" id="SSF55781">
    <property type="entry name" value="GAF domain-like"/>
    <property type="match status" value="1"/>
</dbReference>
<dbReference type="Proteomes" id="UP000037773">
    <property type="component" value="Unassembled WGS sequence"/>
</dbReference>
<evidence type="ECO:0000313" key="2">
    <source>
        <dbReference type="Proteomes" id="UP000037773"/>
    </source>
</evidence>
<keyword evidence="2" id="KW-1185">Reference proteome</keyword>
<evidence type="ECO:0008006" key="3">
    <source>
        <dbReference type="Google" id="ProtNLM"/>
    </source>
</evidence>
<protein>
    <recommendedName>
        <fullName evidence="3">GAF domain-containing protein</fullName>
    </recommendedName>
</protein>
<name>A0A0M8QG06_9ACTN</name>
<gene>
    <name evidence="1" type="ORF">ADK41_26910</name>
</gene>
<dbReference type="RefSeq" id="WP_030834822.1">
    <property type="nucleotide sequence ID" value="NZ_JBFBKA010000045.1"/>
</dbReference>
<dbReference type="PATRIC" id="fig|36816.3.peg.5824"/>
<organism evidence="1 2">
    <name type="scientific">Streptomyces caelestis</name>
    <dbReference type="NCBI Taxonomy" id="36816"/>
    <lineage>
        <taxon>Bacteria</taxon>
        <taxon>Bacillati</taxon>
        <taxon>Actinomycetota</taxon>
        <taxon>Actinomycetes</taxon>
        <taxon>Kitasatosporales</taxon>
        <taxon>Streptomycetaceae</taxon>
        <taxon>Streptomyces</taxon>
    </lineage>
</organism>
<reference evidence="1 2" key="1">
    <citation type="submission" date="2015-07" db="EMBL/GenBank/DDBJ databases">
        <authorList>
            <person name="Noorani M."/>
        </authorList>
    </citation>
    <scope>NUCLEOTIDE SEQUENCE [LARGE SCALE GENOMIC DNA]</scope>
    <source>
        <strain evidence="1 2">NRRL B-24567</strain>
    </source>
</reference>
<evidence type="ECO:0000313" key="1">
    <source>
        <dbReference type="EMBL" id="KOT33976.1"/>
    </source>
</evidence>
<dbReference type="AlphaFoldDB" id="A0A0M8QG06"/>
<dbReference type="Gene3D" id="3.30.450.40">
    <property type="match status" value="1"/>
</dbReference>
<sequence>MPENDRKNSTENLNTALRYIAGRKAAEESLGFLAHISATVQQTPQLKEVVPAVAKACVPFFASAVSLGALATHSQLIVQSPTGYSTALEGVRGLLSENDAEKIVISAHEGLAKQTDPGHLTRLRQWQAESAVALPMTYRGVHGGHLIALRGEGHRRGPISPSDLALISEVADRVAAFNAFVTHLAGSESL</sequence>
<accession>A0A0M8QG06</accession>
<proteinExistence type="predicted"/>
<dbReference type="OrthoDB" id="4198752at2"/>